<dbReference type="AlphaFoldDB" id="A0A409YXD5"/>
<evidence type="ECO:0000313" key="3">
    <source>
        <dbReference type="EMBL" id="PPR07650.1"/>
    </source>
</evidence>
<accession>A0A409YXD5</accession>
<keyword evidence="4" id="KW-1185">Reference proteome</keyword>
<comment type="caution">
    <text evidence="3">The sequence shown here is derived from an EMBL/GenBank/DDBJ whole genome shotgun (WGS) entry which is preliminary data.</text>
</comment>
<dbReference type="EMBL" id="NHYE01000048">
    <property type="protein sequence ID" value="PPR07650.1"/>
    <property type="molecule type" value="Genomic_DNA"/>
</dbReference>
<sequence length="186" mass="20593">PAPCTDCREANQECLVPEAARACTRCKGRKKKCSFKNAAPQSDAGSSRKRSRRDTLTPAGRNTMATPSDSSAAQTRASSSHGYALRLDATPGVSRQDFNELRLEMAEVKDEMRRVKLTMEEMAKTLSNYATLLSHSIGIARNTYDALVPEDAEEGQSNRDSSDEDGDNEEEEEEEEESDDDESYEE</sequence>
<keyword evidence="1" id="KW-0175">Coiled coil</keyword>
<feature type="region of interest" description="Disordered" evidence="2">
    <location>
        <begin position="144"/>
        <end position="186"/>
    </location>
</feature>
<name>A0A409YXD5_9AGAR</name>
<evidence type="ECO:0000256" key="2">
    <source>
        <dbReference type="SAM" id="MobiDB-lite"/>
    </source>
</evidence>
<gene>
    <name evidence="3" type="ORF">CVT26_001629</name>
</gene>
<protein>
    <recommendedName>
        <fullName evidence="5">Zn(2)-C6 fungal-type domain-containing protein</fullName>
    </recommendedName>
</protein>
<feature type="coiled-coil region" evidence="1">
    <location>
        <begin position="98"/>
        <end position="125"/>
    </location>
</feature>
<dbReference type="InParanoid" id="A0A409YXD5"/>
<organism evidence="3 4">
    <name type="scientific">Gymnopilus dilepis</name>
    <dbReference type="NCBI Taxonomy" id="231916"/>
    <lineage>
        <taxon>Eukaryota</taxon>
        <taxon>Fungi</taxon>
        <taxon>Dikarya</taxon>
        <taxon>Basidiomycota</taxon>
        <taxon>Agaricomycotina</taxon>
        <taxon>Agaricomycetes</taxon>
        <taxon>Agaricomycetidae</taxon>
        <taxon>Agaricales</taxon>
        <taxon>Agaricineae</taxon>
        <taxon>Hymenogastraceae</taxon>
        <taxon>Gymnopilus</taxon>
    </lineage>
</organism>
<feature type="compositionally biased region" description="Acidic residues" evidence="2">
    <location>
        <begin position="162"/>
        <end position="186"/>
    </location>
</feature>
<evidence type="ECO:0000256" key="1">
    <source>
        <dbReference type="SAM" id="Coils"/>
    </source>
</evidence>
<evidence type="ECO:0008006" key="5">
    <source>
        <dbReference type="Google" id="ProtNLM"/>
    </source>
</evidence>
<evidence type="ECO:0000313" key="4">
    <source>
        <dbReference type="Proteomes" id="UP000284706"/>
    </source>
</evidence>
<feature type="non-terminal residue" evidence="3">
    <location>
        <position position="1"/>
    </location>
</feature>
<dbReference type="Proteomes" id="UP000284706">
    <property type="component" value="Unassembled WGS sequence"/>
</dbReference>
<feature type="region of interest" description="Disordered" evidence="2">
    <location>
        <begin position="29"/>
        <end position="88"/>
    </location>
</feature>
<proteinExistence type="predicted"/>
<feature type="compositionally biased region" description="Polar residues" evidence="2">
    <location>
        <begin position="63"/>
        <end position="81"/>
    </location>
</feature>
<reference evidence="3 4" key="1">
    <citation type="journal article" date="2018" name="Evol. Lett.">
        <title>Horizontal gene cluster transfer increased hallucinogenic mushroom diversity.</title>
        <authorList>
            <person name="Reynolds H.T."/>
            <person name="Vijayakumar V."/>
            <person name="Gluck-Thaler E."/>
            <person name="Korotkin H.B."/>
            <person name="Matheny P.B."/>
            <person name="Slot J.C."/>
        </authorList>
    </citation>
    <scope>NUCLEOTIDE SEQUENCE [LARGE SCALE GENOMIC DNA]</scope>
    <source>
        <strain evidence="3 4">SRW20</strain>
    </source>
</reference>